<dbReference type="VEuPathDB" id="FungiDB:MELLADRAFT_107458"/>
<protein>
    <submittedName>
        <fullName evidence="2">Secreted protein</fullName>
    </submittedName>
</protein>
<dbReference type="RefSeq" id="XP_007411106.1">
    <property type="nucleotide sequence ID" value="XM_007411044.1"/>
</dbReference>
<dbReference type="KEGG" id="mlr:MELLADRAFT_107458"/>
<dbReference type="EMBL" id="GL883112">
    <property type="protein sequence ID" value="EGG05617.1"/>
    <property type="molecule type" value="Genomic_DNA"/>
</dbReference>
<organism evidence="3">
    <name type="scientific">Melampsora larici-populina (strain 98AG31 / pathotype 3-4-7)</name>
    <name type="common">Poplar leaf rust fungus</name>
    <dbReference type="NCBI Taxonomy" id="747676"/>
    <lineage>
        <taxon>Eukaryota</taxon>
        <taxon>Fungi</taxon>
        <taxon>Dikarya</taxon>
        <taxon>Basidiomycota</taxon>
        <taxon>Pucciniomycotina</taxon>
        <taxon>Pucciniomycetes</taxon>
        <taxon>Pucciniales</taxon>
        <taxon>Melampsoraceae</taxon>
        <taxon>Melampsora</taxon>
    </lineage>
</organism>
<name>F4RPW1_MELLP</name>
<sequence length="171" mass="18990">MFNIAKVLVLLAVASVTIANPLNNSIKCDKDAAHKGKIELHDCELVLNKYQQKGQWIVDNKSSNRKSCYGCQVVFETKDGRDIAIPRDVAWKALKDVLGTCHSHAGTTWIPQDSVKPQVQYDDEPHIDHEVSVHDETSYTGYTSHGSLVVTVRNGFGKECDDGTGAWYKTD</sequence>
<dbReference type="OrthoDB" id="10473092at2759"/>
<keyword evidence="1" id="KW-0732">Signal</keyword>
<dbReference type="GeneID" id="18923181"/>
<evidence type="ECO:0000256" key="1">
    <source>
        <dbReference type="SAM" id="SignalP"/>
    </source>
</evidence>
<reference evidence="3" key="1">
    <citation type="journal article" date="2011" name="Proc. Natl. Acad. Sci. U.S.A.">
        <title>Obligate biotrophy features unraveled by the genomic analysis of rust fungi.</title>
        <authorList>
            <person name="Duplessis S."/>
            <person name="Cuomo C.A."/>
            <person name="Lin Y.-C."/>
            <person name="Aerts A."/>
            <person name="Tisserant E."/>
            <person name="Veneault-Fourrey C."/>
            <person name="Joly D.L."/>
            <person name="Hacquard S."/>
            <person name="Amselem J."/>
            <person name="Cantarel B.L."/>
            <person name="Chiu R."/>
            <person name="Coutinho P.M."/>
            <person name="Feau N."/>
            <person name="Field M."/>
            <person name="Frey P."/>
            <person name="Gelhaye E."/>
            <person name="Goldberg J."/>
            <person name="Grabherr M.G."/>
            <person name="Kodira C.D."/>
            <person name="Kohler A."/>
            <person name="Kuees U."/>
            <person name="Lindquist E.A."/>
            <person name="Lucas S.M."/>
            <person name="Mago R."/>
            <person name="Mauceli E."/>
            <person name="Morin E."/>
            <person name="Murat C."/>
            <person name="Pangilinan J.L."/>
            <person name="Park R."/>
            <person name="Pearson M."/>
            <person name="Quesneville H."/>
            <person name="Rouhier N."/>
            <person name="Sakthikumar S."/>
            <person name="Salamov A.A."/>
            <person name="Schmutz J."/>
            <person name="Selles B."/>
            <person name="Shapiro H."/>
            <person name="Tanguay P."/>
            <person name="Tuskan G.A."/>
            <person name="Henrissat B."/>
            <person name="Van de Peer Y."/>
            <person name="Rouze P."/>
            <person name="Ellis J.G."/>
            <person name="Dodds P.N."/>
            <person name="Schein J.E."/>
            <person name="Zhong S."/>
            <person name="Hamelin R.C."/>
            <person name="Grigoriev I.V."/>
            <person name="Szabo L.J."/>
            <person name="Martin F."/>
        </authorList>
    </citation>
    <scope>NUCLEOTIDE SEQUENCE [LARGE SCALE GENOMIC DNA]</scope>
    <source>
        <strain evidence="3">98AG31 / pathotype 3-4-7</strain>
    </source>
</reference>
<evidence type="ECO:0000313" key="3">
    <source>
        <dbReference type="Proteomes" id="UP000001072"/>
    </source>
</evidence>
<gene>
    <name evidence="2" type="ORF">MELLADRAFT_107458</name>
</gene>
<feature type="chain" id="PRO_5003317836" evidence="1">
    <location>
        <begin position="20"/>
        <end position="171"/>
    </location>
</feature>
<dbReference type="HOGENOM" id="CLU_1563194_0_0_1"/>
<dbReference type="Proteomes" id="UP000001072">
    <property type="component" value="Unassembled WGS sequence"/>
</dbReference>
<dbReference type="InParanoid" id="F4RPW1"/>
<evidence type="ECO:0000313" key="2">
    <source>
        <dbReference type="EMBL" id="EGG05617.1"/>
    </source>
</evidence>
<feature type="signal peptide" evidence="1">
    <location>
        <begin position="1"/>
        <end position="19"/>
    </location>
</feature>
<accession>F4RPW1</accession>
<dbReference type="AlphaFoldDB" id="F4RPW1"/>
<keyword evidence="3" id="KW-1185">Reference proteome</keyword>
<proteinExistence type="predicted"/>